<dbReference type="InterPro" id="IPR051940">
    <property type="entry name" value="Chitin_bind-dev_reg"/>
</dbReference>
<feature type="domain" description="Chitin-binding type-2" evidence="8">
    <location>
        <begin position="156"/>
        <end position="213"/>
    </location>
</feature>
<evidence type="ECO:0000313" key="9">
    <source>
        <dbReference type="EnsemblMetazoa" id="LLOJ004900-PA"/>
    </source>
</evidence>
<proteinExistence type="predicted"/>
<feature type="region of interest" description="Disordered" evidence="6">
    <location>
        <begin position="214"/>
        <end position="241"/>
    </location>
</feature>
<dbReference type="GO" id="GO:0005576">
    <property type="term" value="C:extracellular region"/>
    <property type="evidence" value="ECO:0007669"/>
    <property type="project" value="InterPro"/>
</dbReference>
<evidence type="ECO:0000256" key="5">
    <source>
        <dbReference type="ARBA" id="ARBA00023180"/>
    </source>
</evidence>
<keyword evidence="2 7" id="KW-0732">Signal</keyword>
<dbReference type="VEuPathDB" id="VectorBase:LLOJ004900"/>
<dbReference type="GO" id="GO:0008061">
    <property type="term" value="F:chitin binding"/>
    <property type="evidence" value="ECO:0007669"/>
    <property type="project" value="UniProtKB-KW"/>
</dbReference>
<dbReference type="Gene3D" id="2.170.140.10">
    <property type="entry name" value="Chitin binding domain"/>
    <property type="match status" value="4"/>
</dbReference>
<keyword evidence="10" id="KW-1185">Reference proteome</keyword>
<dbReference type="PANTHER" id="PTHR23301:SF0">
    <property type="entry name" value="CHITIN-BINDING TYPE-2 DOMAIN-CONTAINING PROTEIN-RELATED"/>
    <property type="match status" value="1"/>
</dbReference>
<evidence type="ECO:0000256" key="7">
    <source>
        <dbReference type="SAM" id="SignalP"/>
    </source>
</evidence>
<feature type="compositionally biased region" description="Low complexity" evidence="6">
    <location>
        <begin position="226"/>
        <end position="237"/>
    </location>
</feature>
<dbReference type="InterPro" id="IPR002557">
    <property type="entry name" value="Chitin-bd_dom"/>
</dbReference>
<evidence type="ECO:0000256" key="4">
    <source>
        <dbReference type="ARBA" id="ARBA00023157"/>
    </source>
</evidence>
<keyword evidence="5" id="KW-0325">Glycoprotein</keyword>
<dbReference type="SUPFAM" id="SSF57625">
    <property type="entry name" value="Invertebrate chitin-binding proteins"/>
    <property type="match status" value="4"/>
</dbReference>
<dbReference type="EMBL" id="AJWK01015468">
    <property type="status" value="NOT_ANNOTATED_CDS"/>
    <property type="molecule type" value="Genomic_DNA"/>
</dbReference>
<feature type="compositionally biased region" description="Pro residues" evidence="6">
    <location>
        <begin position="214"/>
        <end position="225"/>
    </location>
</feature>
<dbReference type="Pfam" id="PF01607">
    <property type="entry name" value="CBM_14"/>
    <property type="match status" value="3"/>
</dbReference>
<feature type="chain" id="PRO_5008405941" description="Chitin-binding type-2 domain-containing protein" evidence="7">
    <location>
        <begin position="18"/>
        <end position="304"/>
    </location>
</feature>
<keyword evidence="4" id="KW-1015">Disulfide bond</keyword>
<evidence type="ECO:0000256" key="2">
    <source>
        <dbReference type="ARBA" id="ARBA00022729"/>
    </source>
</evidence>
<keyword evidence="3" id="KW-0677">Repeat</keyword>
<dbReference type="SMART" id="SM00494">
    <property type="entry name" value="ChtBD2"/>
    <property type="match status" value="4"/>
</dbReference>
<protein>
    <recommendedName>
        <fullName evidence="8">Chitin-binding type-2 domain-containing protein</fullName>
    </recommendedName>
</protein>
<accession>A0A1B0CJW0</accession>
<evidence type="ECO:0000313" key="10">
    <source>
        <dbReference type="Proteomes" id="UP000092461"/>
    </source>
</evidence>
<dbReference type="AlphaFoldDB" id="A0A1B0CJW0"/>
<dbReference type="PANTHER" id="PTHR23301">
    <property type="entry name" value="CHITIN BINDING PERITROPHIN-A"/>
    <property type="match status" value="1"/>
</dbReference>
<organism evidence="9 10">
    <name type="scientific">Lutzomyia longipalpis</name>
    <name type="common">Sand fly</name>
    <dbReference type="NCBI Taxonomy" id="7200"/>
    <lineage>
        <taxon>Eukaryota</taxon>
        <taxon>Metazoa</taxon>
        <taxon>Ecdysozoa</taxon>
        <taxon>Arthropoda</taxon>
        <taxon>Hexapoda</taxon>
        <taxon>Insecta</taxon>
        <taxon>Pterygota</taxon>
        <taxon>Neoptera</taxon>
        <taxon>Endopterygota</taxon>
        <taxon>Diptera</taxon>
        <taxon>Nematocera</taxon>
        <taxon>Psychodoidea</taxon>
        <taxon>Psychodidae</taxon>
        <taxon>Lutzomyia</taxon>
        <taxon>Lutzomyia</taxon>
    </lineage>
</organism>
<feature type="domain" description="Chitin-binding type-2" evidence="8">
    <location>
        <begin position="103"/>
        <end position="143"/>
    </location>
</feature>
<reference evidence="9" key="1">
    <citation type="submission" date="2020-05" db="UniProtKB">
        <authorList>
            <consortium name="EnsemblMetazoa"/>
        </authorList>
    </citation>
    <scope>IDENTIFICATION</scope>
    <source>
        <strain evidence="9">Jacobina</strain>
    </source>
</reference>
<name>A0A1B0CJW0_LUTLO</name>
<keyword evidence="1" id="KW-0147">Chitin-binding</keyword>
<evidence type="ECO:0000259" key="8">
    <source>
        <dbReference type="PROSITE" id="PS50940"/>
    </source>
</evidence>
<evidence type="ECO:0000256" key="1">
    <source>
        <dbReference type="ARBA" id="ARBA00022669"/>
    </source>
</evidence>
<dbReference type="EnsemblMetazoa" id="LLOJ004900-RA">
    <property type="protein sequence ID" value="LLOJ004900-PA"/>
    <property type="gene ID" value="LLOJ004900"/>
</dbReference>
<evidence type="ECO:0000256" key="6">
    <source>
        <dbReference type="SAM" id="MobiDB-lite"/>
    </source>
</evidence>
<feature type="domain" description="Chitin-binding type-2" evidence="8">
    <location>
        <begin position="238"/>
        <end position="298"/>
    </location>
</feature>
<dbReference type="Proteomes" id="UP000092461">
    <property type="component" value="Unassembled WGS sequence"/>
</dbReference>
<evidence type="ECO:0000256" key="3">
    <source>
        <dbReference type="ARBA" id="ARBA00022737"/>
    </source>
</evidence>
<sequence length="304" mass="35052">MLAGSVIFVTILAAILAAETPTCNNAVSDDYIQHPEACNRYYRCVNGQIHDFSCAFGMHWSQEERRCVLEAQSTCRLRPHNIPDWPPLYQTTMAPPHTPPTAAPTCVPGVIVAWPDNHDCRRFYLCIEGDLWHMWCSPGTRFDYMSRRSAQDWQILPNCEGKDWQYFPDPVSNCRSYFRCEYGRPVRHDCDHGLLFDTNTMSCNWQQAVHCTPPPNYPQQPPAQQPPHHQQPPVQHPMGWCPPHEDPQFPTHLADAHDCTKFFKCLNGRPIPQNCPSGTHWNDSKKYCDYPGVAQCWKRMKTIR</sequence>
<dbReference type="InterPro" id="IPR036508">
    <property type="entry name" value="Chitin-bd_dom_sf"/>
</dbReference>
<feature type="signal peptide" evidence="7">
    <location>
        <begin position="1"/>
        <end position="17"/>
    </location>
</feature>
<dbReference type="VEuPathDB" id="VectorBase:LLONM1_009720"/>
<feature type="domain" description="Chitin-binding type-2" evidence="8">
    <location>
        <begin position="20"/>
        <end position="77"/>
    </location>
</feature>
<dbReference type="PROSITE" id="PS50940">
    <property type="entry name" value="CHIT_BIND_II"/>
    <property type="match status" value="4"/>
</dbReference>